<evidence type="ECO:0000313" key="9">
    <source>
        <dbReference type="EMBL" id="KZS13333.1"/>
    </source>
</evidence>
<dbReference type="PANTHER" id="PTHR43763">
    <property type="entry name" value="XAA-PRO AMINOPEPTIDASE 1"/>
    <property type="match status" value="1"/>
</dbReference>
<keyword evidence="3" id="KW-0378">Hydrolase</keyword>
<dbReference type="GO" id="GO:0070006">
    <property type="term" value="F:metalloaminopeptidase activity"/>
    <property type="evidence" value="ECO:0007669"/>
    <property type="project" value="InterPro"/>
</dbReference>
<evidence type="ECO:0000256" key="1">
    <source>
        <dbReference type="ARBA" id="ARBA00008766"/>
    </source>
</evidence>
<feature type="region of interest" description="Disordered" evidence="5">
    <location>
        <begin position="708"/>
        <end position="738"/>
    </location>
</feature>
<dbReference type="GO" id="GO:0046872">
    <property type="term" value="F:metal ion binding"/>
    <property type="evidence" value="ECO:0007669"/>
    <property type="project" value="UniProtKB-KW"/>
</dbReference>
<dbReference type="SUPFAM" id="SSF53092">
    <property type="entry name" value="Creatinase/prolidase N-terminal domain"/>
    <property type="match status" value="1"/>
</dbReference>
<dbReference type="InterPro" id="IPR050422">
    <property type="entry name" value="X-Pro_aminopeptidase_P"/>
</dbReference>
<accession>A0A0P5WQ77</accession>
<dbReference type="InterPro" id="IPR000994">
    <property type="entry name" value="Pept_M24"/>
</dbReference>
<organism evidence="9 10">
    <name type="scientific">Daphnia magna</name>
    <dbReference type="NCBI Taxonomy" id="35525"/>
    <lineage>
        <taxon>Eukaryota</taxon>
        <taxon>Metazoa</taxon>
        <taxon>Ecdysozoa</taxon>
        <taxon>Arthropoda</taxon>
        <taxon>Crustacea</taxon>
        <taxon>Branchiopoda</taxon>
        <taxon>Diplostraca</taxon>
        <taxon>Cladocera</taxon>
        <taxon>Anomopoda</taxon>
        <taxon>Daphniidae</taxon>
        <taxon>Daphnia</taxon>
    </lineage>
</organism>
<keyword evidence="9" id="KW-0645">Protease</keyword>
<dbReference type="PROSITE" id="PS00491">
    <property type="entry name" value="PROLINE_PEPTIDASE"/>
    <property type="match status" value="1"/>
</dbReference>
<evidence type="ECO:0000259" key="7">
    <source>
        <dbReference type="Pfam" id="PF01321"/>
    </source>
</evidence>
<dbReference type="OrthoDB" id="9995434at2759"/>
<feature type="domain" description="Creatinase N-terminal" evidence="7">
    <location>
        <begin position="93"/>
        <end position="219"/>
    </location>
</feature>
<evidence type="ECO:0000256" key="3">
    <source>
        <dbReference type="ARBA" id="ARBA00022801"/>
    </source>
</evidence>
<evidence type="ECO:0000259" key="8">
    <source>
        <dbReference type="Pfam" id="PF16188"/>
    </source>
</evidence>
<keyword evidence="10" id="KW-1185">Reference proteome</keyword>
<protein>
    <submittedName>
        <fullName evidence="9">Xaa-Pro aminopeptidase 1</fullName>
    </submittedName>
</protein>
<dbReference type="SUPFAM" id="SSF55920">
    <property type="entry name" value="Creatinase/aminopeptidase"/>
    <property type="match status" value="1"/>
</dbReference>
<dbReference type="EMBL" id="LRGB01001213">
    <property type="protein sequence ID" value="KZS13333.1"/>
    <property type="molecule type" value="Genomic_DNA"/>
</dbReference>
<dbReference type="InterPro" id="IPR001131">
    <property type="entry name" value="Peptidase_M24B_aminopep-P_CS"/>
</dbReference>
<dbReference type="Pfam" id="PF01321">
    <property type="entry name" value="Creatinase_N"/>
    <property type="match status" value="1"/>
</dbReference>
<dbReference type="GO" id="GO:0005737">
    <property type="term" value="C:cytoplasm"/>
    <property type="evidence" value="ECO:0007669"/>
    <property type="project" value="UniProtKB-ARBA"/>
</dbReference>
<dbReference type="Pfam" id="PF00557">
    <property type="entry name" value="Peptidase_M24"/>
    <property type="match status" value="1"/>
</dbReference>
<dbReference type="FunFam" id="3.90.230.10:FF:000009">
    <property type="entry name" value="xaa-Pro aminopeptidase 2"/>
    <property type="match status" value="1"/>
</dbReference>
<dbReference type="CDD" id="cd01085">
    <property type="entry name" value="APP"/>
    <property type="match status" value="1"/>
</dbReference>
<evidence type="ECO:0000256" key="2">
    <source>
        <dbReference type="ARBA" id="ARBA00022723"/>
    </source>
</evidence>
<name>A0A0P5WQ77_9CRUS</name>
<proteinExistence type="inferred from homology"/>
<dbReference type="FunFam" id="3.40.350.10:FF:000003">
    <property type="entry name" value="Xaa-pro aminopeptidase P"/>
    <property type="match status" value="1"/>
</dbReference>
<feature type="domain" description="Peptidase M24" evidence="6">
    <location>
        <begin position="425"/>
        <end position="641"/>
    </location>
</feature>
<dbReference type="InterPro" id="IPR033740">
    <property type="entry name" value="Pept_M24B"/>
</dbReference>
<dbReference type="FunFam" id="3.40.350.10:FF:000016">
    <property type="entry name" value="Xaa-Pro aminopeptidase"/>
    <property type="match status" value="1"/>
</dbReference>
<dbReference type="AlphaFoldDB" id="A0A0P5WQ77"/>
<dbReference type="Proteomes" id="UP000076858">
    <property type="component" value="Unassembled WGS sequence"/>
</dbReference>
<dbReference type="PANTHER" id="PTHR43763:SF6">
    <property type="entry name" value="XAA-PRO AMINOPEPTIDASE 1"/>
    <property type="match status" value="1"/>
</dbReference>
<dbReference type="InterPro" id="IPR036005">
    <property type="entry name" value="Creatinase/aminopeptidase-like"/>
</dbReference>
<gene>
    <name evidence="9" type="ORF">APZ42_021567</name>
</gene>
<reference evidence="9 10" key="1">
    <citation type="submission" date="2016-03" db="EMBL/GenBank/DDBJ databases">
        <title>EvidentialGene: Evidence-directed Construction of Genes on Genomes.</title>
        <authorList>
            <person name="Gilbert D.G."/>
            <person name="Choi J.-H."/>
            <person name="Mockaitis K."/>
            <person name="Colbourne J."/>
            <person name="Pfrender M."/>
        </authorList>
    </citation>
    <scope>NUCLEOTIDE SEQUENCE [LARGE SCALE GENOMIC DNA]</scope>
    <source>
        <strain evidence="9 10">Xinb3</strain>
        <tissue evidence="9">Complete organism</tissue>
    </source>
</reference>
<dbReference type="InterPro" id="IPR000587">
    <property type="entry name" value="Creatinase_N"/>
</dbReference>
<dbReference type="Gene3D" id="3.90.230.10">
    <property type="entry name" value="Creatinase/methionine aminopeptidase superfamily"/>
    <property type="match status" value="1"/>
</dbReference>
<sequence>MSCIAEGLQLWNHLFNACSVELMSLNRKEMETRAATSKPRFVTTVIIAWLMAKSTLSASTIKAIVYRNMMDRLACPPDYDHSEPANRVNTSLRVEMLRKAMTLSNVDAYIITGEDQHQQTEMISPENDRRQLVSGFTGSSGTAVVTDKQAVLWTDGRYYLQADQQLDCQWILMKSGRDQVPEISHWLKSVLSPGDRVGADPKLVNANHWLQWRNELAGSDIWLDALPTNLVDVVWKCAKIVSPNNSTCSSRSSSSNKPSTTAYVHDIAYSGQSWQDKVDAVRNELMAQKLDAVVLTALDEIAWLLNLRGGDVPYSPLVEGYVYLSLDRIVLFIQPTKMTELIREHLNSDDCQEETICVEVRHYENVFNDLPVLTENVDSVLLPSNYAYSGGVSFAIYETIPAVKRRTSPSPLILLKATKNAIEVEGMKNAHMKDAVALCDFLSLLQEQIHEGKVQWDELKVVHTLDEYRQQQDLNRGPSFSTIAAFGPNGAVIHYRPSLETNRIIDNSSFLIIDSGGQYLDGTTDVTRTFHFGRATQRQKEIYTRVLMGAIDLAALVFSDSIADSHVDIIARQHLYQVGLDYHHGTGHGIGSFLNVHESPIQVNINSKEPHRFRANYFFSDEPGYYLPNEYGIRLETILRVVDVNMTQQHPQEESHYGGNRFFGFEPVTMVPFESDLILADMMTSKQMKWLNDYHQLVRLNVGAELQRRRNTTSTTSSNTGGCWPWLVSKTRPVTPSP</sequence>
<dbReference type="Pfam" id="PF16188">
    <property type="entry name" value="Peptidase_M24_C"/>
    <property type="match status" value="1"/>
</dbReference>
<dbReference type="InterPro" id="IPR029149">
    <property type="entry name" value="Creatin/AminoP/Spt16_N"/>
</dbReference>
<comment type="caution">
    <text evidence="9">The sequence shown here is derived from an EMBL/GenBank/DDBJ whole genome shotgun (WGS) entry which is preliminary data.</text>
</comment>
<evidence type="ECO:0000256" key="4">
    <source>
        <dbReference type="RuleBase" id="RU000590"/>
    </source>
</evidence>
<evidence type="ECO:0000259" key="6">
    <source>
        <dbReference type="Pfam" id="PF00557"/>
    </source>
</evidence>
<dbReference type="STRING" id="35525.A0A0P5WQ77"/>
<feature type="domain" description="Peptidase M24 C-terminal" evidence="8">
    <location>
        <begin position="662"/>
        <end position="733"/>
    </location>
</feature>
<keyword evidence="2 4" id="KW-0479">Metal-binding</keyword>
<evidence type="ECO:0000313" key="10">
    <source>
        <dbReference type="Proteomes" id="UP000076858"/>
    </source>
</evidence>
<comment type="similarity">
    <text evidence="1 4">Belongs to the peptidase M24B family.</text>
</comment>
<keyword evidence="9" id="KW-0031">Aminopeptidase</keyword>
<dbReference type="Pfam" id="PF16189">
    <property type="entry name" value="Creatinase_N_2"/>
    <property type="match status" value="1"/>
</dbReference>
<evidence type="ECO:0000256" key="5">
    <source>
        <dbReference type="SAM" id="MobiDB-lite"/>
    </source>
</evidence>
<dbReference type="InterPro" id="IPR032416">
    <property type="entry name" value="Peptidase_M24_C"/>
</dbReference>
<dbReference type="Gene3D" id="3.40.350.10">
    <property type="entry name" value="Creatinase/prolidase N-terminal domain"/>
    <property type="match status" value="2"/>
</dbReference>